<dbReference type="InterPro" id="IPR013320">
    <property type="entry name" value="ConA-like_dom_sf"/>
</dbReference>
<dbReference type="InterPro" id="IPR013783">
    <property type="entry name" value="Ig-like_fold"/>
</dbReference>
<evidence type="ECO:0000313" key="6">
    <source>
        <dbReference type="Proteomes" id="UP000291485"/>
    </source>
</evidence>
<dbReference type="OrthoDB" id="101122at2"/>
<dbReference type="SUPFAM" id="SSF49899">
    <property type="entry name" value="Concanavalin A-like lectins/glucanases"/>
    <property type="match status" value="2"/>
</dbReference>
<evidence type="ECO:0000256" key="1">
    <source>
        <dbReference type="ARBA" id="ARBA00022729"/>
    </source>
</evidence>
<protein>
    <submittedName>
        <fullName evidence="5">DUF2341 domain-containing protein</fullName>
    </submittedName>
</protein>
<dbReference type="GO" id="GO:0005975">
    <property type="term" value="P:carbohydrate metabolic process"/>
    <property type="evidence" value="ECO:0007669"/>
    <property type="project" value="UniProtKB-ARBA"/>
</dbReference>
<dbReference type="Pfam" id="PF10102">
    <property type="entry name" value="DUF2341"/>
    <property type="match status" value="1"/>
</dbReference>
<gene>
    <name evidence="5" type="ORF">EZ449_14340</name>
</gene>
<dbReference type="CDD" id="cd00063">
    <property type="entry name" value="FN3"/>
    <property type="match status" value="1"/>
</dbReference>
<dbReference type="Gene3D" id="2.60.120.200">
    <property type="match status" value="2"/>
</dbReference>
<sequence>MNKTAVSYRIRLFLSIVFLFSAIAASAQSINNYSFSQSSSTYIALTGATNATGLVGSLDDGLYQNIPIGFDFWYMGNRFTSISAGTNGFLSFDLINTGDNYHVTNNLATSLQRNVLAPLWDDLALNTTTAVSYFLTGAVGSRTFTIQYTNVKWRFDAAVNMAFQVRLYEANGEIEYNYSPPNATAASAASASIGISAANGIFQSLNATTNTAAASSAAETTTLSVKPAVNQRYSFIPVSPNLPTSAVYSAISTTSMTLNWTDVANDNGYVIYRSTDGTNYNIELTTAANANSYTATNLNPNTTYYWRIYTLRESLSNGFLQFPAQSTSFLFAYPFTGNANDVGGSNNNGTVQGTNGGAASLTNDRYGSVNSAYQFDGIDDNITTTTAMAGPQVFSISIWFRTSVAGGKLIGFGGNQSGSSGSYDRHIYMDNAGKVYFGVYPGQTKTLNSSASLNDNVWHNAIATLSSSGMKLYIDGVLQGTDATVTSAQVYTGYWRIGYDNTNGWPSTPTNWYFTGALDDIQVTNYELSNAEIASLSSTAYRNYGYTLPVTLNTTSIVSGTQTNFPYLISITDDNLKQVGSCDLTVSNPVFGKVTSPVGNDIAFTDEFGAALSFDVEQYVPATGSLLAWVKLPYVSSTINKKINILIGNPSATANNSSTTWSTDYKAVFHFKESAYSGTTTDATSTALVGTTVGMTSANLVTTGKVGNAYTYNGSTQQINVAANAVYAITGPAYTISAWINVGSTAPDQKVVTNQEIESAADVVPNDPRKGGYKIGLYNLIPESENRVAGGITYSNRQTYPNVAGNATTLAIGSWYYVQSVFYGNIVVTYVNGVERQRRVNSIAASTGRNLFIGVGEGGNKYWFNGLIDEVRVSDVAKSTSWLLTEYQNQNSPGSLTKGTVAANLSVASTYPGLIYSFTGVTSSFPGTSWTNTITNVTGAPTGNFATVIIPAGKSPILSAAQSVYAISIASGSTLALSGNTLNVACNVYNNGQILNAANSTLNFNGSLNPTQEYFGTSTVSTVDNLTINNTHPSAVGIININAGSKLDILKLVSISKGILNTSLIGSGALTLKSTATTNANIGPLVSGTSNVTGTINIESYFTGGVNGTAIQNFNRGTRLVSSPINDASLTNKTYKQLQGTMIITGASGGGFDIGNSQRPYATTITKFNEVPVTQSFPALTNINNSAPPGDGFFLFYRGDRTTNYALSGGFGTGSKIDAGSPTGQIYATPENVTATYVGPINAFDISRTLSYTANGADAYNGYNVVGNPYPSTISFQQLYADNTARIDDFAIIIKPGGIQATTSAGVYTNWGTIADQGRIQTGQGFYVRAKSTANGTGLVFKETQKLSTISSPPKFLALPQSGLSQTRLMGAPTDVDLTSKEVRPVMRLELSNELDKDEIALVFENGNSTKYAGPDALHGTNPIIELASVSEDNQNLAINFLPEVKDIKTVRLFLNNSETGKVTLRFTDLSPVYAYKVFLQDNFLGTKTDVMANKEITLDIDKLKPQTYGADRLVLIFEPETQPYKLIAISATKLTGAATVKWTVQNEKSSTSYVLEKSTDNLSFTELGTIAGSFAGSSLGSYSKSDGKLNDLNYYRVKQIESSGRITYSDVVSVALSDNELSGDSFKVYPTVVENEINILLNKGASQEKINVAIYDLLGKRVYTGSGIKHVVGQLPTGIYIITVSDASNGLQIGKSKFIKR</sequence>
<reference evidence="5 6" key="1">
    <citation type="submission" date="2019-02" db="EMBL/GenBank/DDBJ databases">
        <title>Pedobacter sp. RP-3-11 sp. nov., isolated from Arctic soil.</title>
        <authorList>
            <person name="Dahal R.H."/>
        </authorList>
    </citation>
    <scope>NUCLEOTIDE SEQUENCE [LARGE SCALE GENOMIC DNA]</scope>
    <source>
        <strain evidence="5 6">RP-3-11</strain>
    </source>
</reference>
<dbReference type="SMART" id="SM00060">
    <property type="entry name" value="FN3"/>
    <property type="match status" value="1"/>
</dbReference>
<comment type="caution">
    <text evidence="5">The sequence shown here is derived from an EMBL/GenBank/DDBJ whole genome shotgun (WGS) entry which is preliminary data.</text>
</comment>
<dbReference type="InterPro" id="IPR006558">
    <property type="entry name" value="LamG-like"/>
</dbReference>
<dbReference type="Proteomes" id="UP000291485">
    <property type="component" value="Unassembled WGS sequence"/>
</dbReference>
<feature type="chain" id="PRO_5020619411" evidence="3">
    <location>
        <begin position="28"/>
        <end position="1702"/>
    </location>
</feature>
<evidence type="ECO:0000259" key="4">
    <source>
        <dbReference type="PROSITE" id="PS50853"/>
    </source>
</evidence>
<dbReference type="InterPro" id="IPR003961">
    <property type="entry name" value="FN3_dom"/>
</dbReference>
<feature type="domain" description="Fibronectin type-III" evidence="4">
    <location>
        <begin position="242"/>
        <end position="335"/>
    </location>
</feature>
<feature type="signal peptide" evidence="3">
    <location>
        <begin position="1"/>
        <end position="27"/>
    </location>
</feature>
<dbReference type="SMART" id="SM00560">
    <property type="entry name" value="LamGL"/>
    <property type="match status" value="1"/>
</dbReference>
<organism evidence="5 6">
    <name type="scientific">Pedobacter frigidisoli</name>
    <dbReference type="NCBI Taxonomy" id="2530455"/>
    <lineage>
        <taxon>Bacteria</taxon>
        <taxon>Pseudomonadati</taxon>
        <taxon>Bacteroidota</taxon>
        <taxon>Sphingobacteriia</taxon>
        <taxon>Sphingobacteriales</taxon>
        <taxon>Sphingobacteriaceae</taxon>
        <taxon>Pedobacter</taxon>
    </lineage>
</organism>
<keyword evidence="1 3" id="KW-0732">Signal</keyword>
<dbReference type="GO" id="GO:0004553">
    <property type="term" value="F:hydrolase activity, hydrolyzing O-glycosyl compounds"/>
    <property type="evidence" value="ECO:0007669"/>
    <property type="project" value="UniProtKB-ARBA"/>
</dbReference>
<evidence type="ECO:0000313" key="5">
    <source>
        <dbReference type="EMBL" id="TCD07708.1"/>
    </source>
</evidence>
<evidence type="ECO:0000256" key="2">
    <source>
        <dbReference type="ARBA" id="ARBA00023157"/>
    </source>
</evidence>
<dbReference type="Gene3D" id="2.60.40.10">
    <property type="entry name" value="Immunoglobulins"/>
    <property type="match status" value="1"/>
</dbReference>
<proteinExistence type="predicted"/>
<dbReference type="Pfam" id="PF13385">
    <property type="entry name" value="Laminin_G_3"/>
    <property type="match status" value="2"/>
</dbReference>
<dbReference type="RefSeq" id="WP_131559969.1">
    <property type="nucleotide sequence ID" value="NZ_SJSN01000010.1"/>
</dbReference>
<dbReference type="InterPro" id="IPR018765">
    <property type="entry name" value="DUF2341"/>
</dbReference>
<accession>A0A4R0P2Q9</accession>
<keyword evidence="6" id="KW-1185">Reference proteome</keyword>
<dbReference type="PROSITE" id="PS50853">
    <property type="entry name" value="FN3"/>
    <property type="match status" value="1"/>
</dbReference>
<dbReference type="NCBIfam" id="TIGR04183">
    <property type="entry name" value="Por_Secre_tail"/>
    <property type="match status" value="1"/>
</dbReference>
<dbReference type="SUPFAM" id="SSF49265">
    <property type="entry name" value="Fibronectin type III"/>
    <property type="match status" value="1"/>
</dbReference>
<dbReference type="EMBL" id="SJSN01000010">
    <property type="protein sequence ID" value="TCD07708.1"/>
    <property type="molecule type" value="Genomic_DNA"/>
</dbReference>
<name>A0A4R0P2Q9_9SPHI</name>
<dbReference type="InterPro" id="IPR036116">
    <property type="entry name" value="FN3_sf"/>
</dbReference>
<evidence type="ECO:0000256" key="3">
    <source>
        <dbReference type="SAM" id="SignalP"/>
    </source>
</evidence>
<keyword evidence="2" id="KW-1015">Disulfide bond</keyword>
<dbReference type="InterPro" id="IPR026444">
    <property type="entry name" value="Secre_tail"/>
</dbReference>